<organism evidence="1 2">
    <name type="scientific">Nitrosopumilus adriaticus</name>
    <dbReference type="NCBI Taxonomy" id="1580092"/>
    <lineage>
        <taxon>Archaea</taxon>
        <taxon>Nitrososphaerota</taxon>
        <taxon>Nitrososphaeria</taxon>
        <taxon>Nitrosopumilales</taxon>
        <taxon>Nitrosopumilaceae</taxon>
        <taxon>Nitrosopumilus</taxon>
    </lineage>
</organism>
<accession>A0A0D5C5B8</accession>
<sequence>MIYLSVEDNLWAHLAKTAILPCNDRSTIETDLSEHPWVVHSFSFDCITINGVIFRDVHATVDINGVSEITFTGFDSPGHVDLSSALLNLDEMEGNLREQLRSFTENNDDLV</sequence>
<dbReference type="HOGENOM" id="CLU_2152492_0_0_2"/>
<dbReference type="KEGG" id="nin:NADRNF5_2074"/>
<dbReference type="Proteomes" id="UP000032408">
    <property type="component" value="Chromosome"/>
</dbReference>
<reference evidence="2" key="1">
    <citation type="submission" date="2015-03" db="EMBL/GenBank/DDBJ databases">
        <title>Characterization of two novel Thaumarchaeota isolated from the Northern Adriatic Sea.</title>
        <authorList>
            <person name="Bayer B."/>
            <person name="Vojvoda J."/>
            <person name="Offre P."/>
            <person name="Srivastava A."/>
            <person name="Elisabeth N."/>
            <person name="Garcia J.A.L."/>
            <person name="Schleper C."/>
            <person name="Herndl G.J."/>
        </authorList>
    </citation>
    <scope>NUCLEOTIDE SEQUENCE [LARGE SCALE GENOMIC DNA]</scope>
    <source>
        <strain evidence="2">NF5</strain>
    </source>
</reference>
<evidence type="ECO:0000313" key="2">
    <source>
        <dbReference type="Proteomes" id="UP000032408"/>
    </source>
</evidence>
<proteinExistence type="predicted"/>
<evidence type="ECO:0000313" key="1">
    <source>
        <dbReference type="EMBL" id="AJW71748.1"/>
    </source>
</evidence>
<name>A0A0D5C5B8_9ARCH</name>
<dbReference type="AlphaFoldDB" id="A0A0D5C5B8"/>
<keyword evidence="2" id="KW-1185">Reference proteome</keyword>
<reference evidence="1 2" key="2">
    <citation type="journal article" date="2016" name="ISME J.">
        <title>Physiological and genomic characterization of two novel marine thaumarchaeal strains indicates niche differentiation.</title>
        <authorList>
            <person name="Bayer B."/>
            <person name="Vojvoda J."/>
            <person name="Offre P."/>
            <person name="Alves R.J."/>
            <person name="Elisabeth N.H."/>
            <person name="Garcia J.A."/>
            <person name="Volland J.M."/>
            <person name="Srivastava A."/>
            <person name="Schleper C."/>
            <person name="Herndl G.J."/>
        </authorList>
    </citation>
    <scope>NUCLEOTIDE SEQUENCE [LARGE SCALE GENOMIC DNA]</scope>
    <source>
        <strain evidence="1 2">NF5</strain>
    </source>
</reference>
<dbReference type="EMBL" id="CP011070">
    <property type="protein sequence ID" value="AJW71748.1"/>
    <property type="molecule type" value="Genomic_DNA"/>
</dbReference>
<protein>
    <submittedName>
        <fullName evidence="1">Uncharacterized protein</fullName>
    </submittedName>
</protein>
<gene>
    <name evidence="1" type="ORF">NADRNF5_2074</name>
</gene>